<protein>
    <submittedName>
        <fullName evidence="2">Uncharacterized protein</fullName>
    </submittedName>
</protein>
<dbReference type="KEGG" id="tuz:TUZN_0575"/>
<keyword evidence="1" id="KW-0472">Membrane</keyword>
<evidence type="ECO:0000256" key="1">
    <source>
        <dbReference type="SAM" id="Phobius"/>
    </source>
</evidence>
<dbReference type="HOGENOM" id="CLU_1567217_0_0_2"/>
<dbReference type="OrthoDB" id="28771at2157"/>
<dbReference type="EMBL" id="CP002590">
    <property type="protein sequence ID" value="AEA12069.1"/>
    <property type="molecule type" value="Genomic_DNA"/>
</dbReference>
<dbReference type="RefSeq" id="WP_013679405.1">
    <property type="nucleotide sequence ID" value="NC_015315.1"/>
</dbReference>
<accession>F2L3T5</accession>
<evidence type="ECO:0000313" key="2">
    <source>
        <dbReference type="EMBL" id="AEA12069.1"/>
    </source>
</evidence>
<proteinExistence type="predicted"/>
<sequence>MNDLYLALLIALLTALGGYLIRDLQALGIFVGLSAAAAFLMAFLFNAPGAVLGLVGLAVAGVKIARAPKVAARASQLVRRTYRSRRRLEELEEMTRSLSRVHIIDVVPAGSRRAIHPRVIQLIEIADKAREQGYQVAEPTWLREVRLYRRLLGSEFAPNEPTIVSDTEVFTLE</sequence>
<dbReference type="STRING" id="999630.TUZN_0575"/>
<organism evidence="2 3">
    <name type="scientific">Thermoproteus uzoniensis (strain 768-20)</name>
    <dbReference type="NCBI Taxonomy" id="999630"/>
    <lineage>
        <taxon>Archaea</taxon>
        <taxon>Thermoproteota</taxon>
        <taxon>Thermoprotei</taxon>
        <taxon>Thermoproteales</taxon>
        <taxon>Thermoproteaceae</taxon>
        <taxon>Thermoproteus</taxon>
    </lineage>
</organism>
<name>F2L3T5_THEU7</name>
<reference evidence="2 3" key="1">
    <citation type="journal article" date="2011" name="J. Bacteriol.">
        <title>Complete genome sequence of the thermoacidophilic crenarchaeon Thermoproteus uzoniensis 768-20.</title>
        <authorList>
            <person name="Mardanov A.V."/>
            <person name="Gumerov V.M."/>
            <person name="Beletsky A.V."/>
            <person name="Prokofeva M.I."/>
            <person name="Bonch-Osmolovskaya E.A."/>
            <person name="Ravin N.V."/>
            <person name="Skryabin K.G."/>
        </authorList>
    </citation>
    <scope>NUCLEOTIDE SEQUENCE [LARGE SCALE GENOMIC DNA]</scope>
    <source>
        <strain evidence="2 3">768-20</strain>
    </source>
</reference>
<dbReference type="Proteomes" id="UP000008138">
    <property type="component" value="Chromosome"/>
</dbReference>
<dbReference type="GeneID" id="10360118"/>
<gene>
    <name evidence="2" type="ordered locus">TUZN_0575</name>
</gene>
<dbReference type="AlphaFoldDB" id="F2L3T5"/>
<keyword evidence="3" id="KW-1185">Reference proteome</keyword>
<reference key="2">
    <citation type="submission" date="2011-03" db="EMBL/GenBank/DDBJ databases">
        <title>Complete genome sequence of the thermoacidophilic crenarchaeon Thermoproteus uzoniensis 768-20.</title>
        <authorList>
            <person name="Mardanov A.V."/>
            <person name="Gumerov V.M."/>
            <person name="Beletsky A.V."/>
            <person name="Prokofeva M.I."/>
            <person name="Bonch-Osmolovskaya E.A."/>
            <person name="Ravin N.V."/>
            <person name="Skryabin K.G."/>
        </authorList>
    </citation>
    <scope>NUCLEOTIDE SEQUENCE</scope>
    <source>
        <strain>768-20</strain>
    </source>
</reference>
<keyword evidence="1" id="KW-0812">Transmembrane</keyword>
<feature type="transmembrane region" description="Helical" evidence="1">
    <location>
        <begin position="27"/>
        <end position="60"/>
    </location>
</feature>
<dbReference type="eggNOG" id="arCOG05458">
    <property type="taxonomic scope" value="Archaea"/>
</dbReference>
<keyword evidence="1" id="KW-1133">Transmembrane helix</keyword>
<evidence type="ECO:0000313" key="3">
    <source>
        <dbReference type="Proteomes" id="UP000008138"/>
    </source>
</evidence>